<proteinExistence type="predicted"/>
<protein>
    <submittedName>
        <fullName evidence="1">Uncharacterized protein</fullName>
    </submittedName>
</protein>
<name>A0A974CP55_XENLA</name>
<organism evidence="1 2">
    <name type="scientific">Xenopus laevis</name>
    <name type="common">African clawed frog</name>
    <dbReference type="NCBI Taxonomy" id="8355"/>
    <lineage>
        <taxon>Eukaryota</taxon>
        <taxon>Metazoa</taxon>
        <taxon>Chordata</taxon>
        <taxon>Craniata</taxon>
        <taxon>Vertebrata</taxon>
        <taxon>Euteleostomi</taxon>
        <taxon>Amphibia</taxon>
        <taxon>Batrachia</taxon>
        <taxon>Anura</taxon>
        <taxon>Pipoidea</taxon>
        <taxon>Pipidae</taxon>
        <taxon>Xenopodinae</taxon>
        <taxon>Xenopus</taxon>
        <taxon>Xenopus</taxon>
    </lineage>
</organism>
<evidence type="ECO:0000313" key="2">
    <source>
        <dbReference type="Proteomes" id="UP000694892"/>
    </source>
</evidence>
<evidence type="ECO:0000313" key="1">
    <source>
        <dbReference type="EMBL" id="OCT75821.1"/>
    </source>
</evidence>
<accession>A0A974CP55</accession>
<sequence length="84" mass="9447">MFLFSQSLIVKSFCINLTTMASRIHPWTTGPTIPYSLIVCLKNSGYSSTFKWSITSPSLLKKTKVEGFIHFQSFFCSQSCGILL</sequence>
<dbReference type="AlphaFoldDB" id="A0A974CP55"/>
<reference evidence="2" key="1">
    <citation type="journal article" date="2016" name="Nature">
        <title>Genome evolution in the allotetraploid frog Xenopus laevis.</title>
        <authorList>
            <person name="Session A.M."/>
            <person name="Uno Y."/>
            <person name="Kwon T."/>
            <person name="Chapman J.A."/>
            <person name="Toyoda A."/>
            <person name="Takahashi S."/>
            <person name="Fukui A."/>
            <person name="Hikosaka A."/>
            <person name="Suzuki A."/>
            <person name="Kondo M."/>
            <person name="van Heeringen S.J."/>
            <person name="Quigley I."/>
            <person name="Heinz S."/>
            <person name="Ogino H."/>
            <person name="Ochi H."/>
            <person name="Hellsten U."/>
            <person name="Lyons J.B."/>
            <person name="Simakov O."/>
            <person name="Putnam N."/>
            <person name="Stites J."/>
            <person name="Kuroki Y."/>
            <person name="Tanaka T."/>
            <person name="Michiue T."/>
            <person name="Watanabe M."/>
            <person name="Bogdanovic O."/>
            <person name="Lister R."/>
            <person name="Georgiou G."/>
            <person name="Paranjpe S.S."/>
            <person name="van Kruijsbergen I."/>
            <person name="Shu S."/>
            <person name="Carlson J."/>
            <person name="Kinoshita T."/>
            <person name="Ohta Y."/>
            <person name="Mawaribuchi S."/>
            <person name="Jenkins J."/>
            <person name="Grimwood J."/>
            <person name="Schmutz J."/>
            <person name="Mitros T."/>
            <person name="Mozaffari S.V."/>
            <person name="Suzuki Y."/>
            <person name="Haramoto Y."/>
            <person name="Yamamoto T.S."/>
            <person name="Takagi C."/>
            <person name="Heald R."/>
            <person name="Miller K."/>
            <person name="Haudenschild C."/>
            <person name="Kitzman J."/>
            <person name="Nakayama T."/>
            <person name="Izutsu Y."/>
            <person name="Robert J."/>
            <person name="Fortriede J."/>
            <person name="Burns K."/>
            <person name="Lotay V."/>
            <person name="Karimi K."/>
            <person name="Yasuoka Y."/>
            <person name="Dichmann D.S."/>
            <person name="Flajnik M.F."/>
            <person name="Houston D.W."/>
            <person name="Shendure J."/>
            <person name="DuPasquier L."/>
            <person name="Vize P.D."/>
            <person name="Zorn A.M."/>
            <person name="Ito M."/>
            <person name="Marcotte E.M."/>
            <person name="Wallingford J.B."/>
            <person name="Ito Y."/>
            <person name="Asashima M."/>
            <person name="Ueno N."/>
            <person name="Matsuda Y."/>
            <person name="Veenstra G.J."/>
            <person name="Fujiyama A."/>
            <person name="Harland R.M."/>
            <person name="Taira M."/>
            <person name="Rokhsar D.S."/>
        </authorList>
    </citation>
    <scope>NUCLEOTIDE SEQUENCE [LARGE SCALE GENOMIC DNA]</scope>
    <source>
        <strain evidence="2">J</strain>
    </source>
</reference>
<gene>
    <name evidence="1" type="ORF">XELAEV_18031008mg</name>
</gene>
<dbReference type="Proteomes" id="UP000694892">
    <property type="component" value="Chromosome 6L"/>
</dbReference>
<dbReference type="EMBL" id="CM004476">
    <property type="protein sequence ID" value="OCT75821.1"/>
    <property type="molecule type" value="Genomic_DNA"/>
</dbReference>